<dbReference type="EMBL" id="CP017822">
    <property type="protein sequence ID" value="APA12692.1"/>
    <property type="molecule type" value="Genomic_DNA"/>
</dbReference>
<evidence type="ECO:0000313" key="1">
    <source>
        <dbReference type="EMBL" id="APA12692.1"/>
    </source>
</evidence>
<organism evidence="1 2">
    <name type="scientific">Sclerotinia sclerotiorum (strain ATCC 18683 / 1980 / Ss-1)</name>
    <name type="common">White mold</name>
    <name type="synonym">Whetzelinia sclerotiorum</name>
    <dbReference type="NCBI Taxonomy" id="665079"/>
    <lineage>
        <taxon>Eukaryota</taxon>
        <taxon>Fungi</taxon>
        <taxon>Dikarya</taxon>
        <taxon>Ascomycota</taxon>
        <taxon>Pezizomycotina</taxon>
        <taxon>Leotiomycetes</taxon>
        <taxon>Helotiales</taxon>
        <taxon>Sclerotiniaceae</taxon>
        <taxon>Sclerotinia</taxon>
    </lineage>
</organism>
<sequence length="150" mass="17359">MYNDPSPHCPIEHFGSLASQKDSSIPTPTRFDFQSARYHYSMAFLKNVRAVSNFCDNADGRCRGILILYHNDDQQVLGQCRHDLTREDFGISLYGLHWQQFIVAHTSYVKVAFSQNKQEIDILRDKGYETALGGEVVWLFDYERDDISKM</sequence>
<evidence type="ECO:0000313" key="2">
    <source>
        <dbReference type="Proteomes" id="UP000177798"/>
    </source>
</evidence>
<accession>A0A1D9QD45</accession>
<proteinExistence type="predicted"/>
<dbReference type="AlphaFoldDB" id="A0A1D9QD45"/>
<dbReference type="Proteomes" id="UP000177798">
    <property type="component" value="Chromosome 9"/>
</dbReference>
<protein>
    <submittedName>
        <fullName evidence="1">Uncharacterized protein</fullName>
    </submittedName>
</protein>
<name>A0A1D9QD45_SCLS1</name>
<reference evidence="2" key="1">
    <citation type="journal article" date="2017" name="Genome Biol. Evol.">
        <title>The complete genome sequence of the phytopathogenic fungus Sclerotinia sclerotiorum reveals insights into the genome architecture of broad host range pathogens.</title>
        <authorList>
            <person name="Derbyshire M."/>
            <person name="Denton-Giles M."/>
            <person name="Hegedus D."/>
            <person name="Seifbarghy S."/>
            <person name="Rollins J."/>
            <person name="van Kan J."/>
            <person name="Seidl M.F."/>
            <person name="Faino L."/>
            <person name="Mbengue M."/>
            <person name="Navaud O."/>
            <person name="Raffaele S."/>
            <person name="Hammond-Kosack K."/>
            <person name="Heard S."/>
            <person name="Oliver R."/>
        </authorList>
    </citation>
    <scope>NUCLEOTIDE SEQUENCE [LARGE SCALE GENOMIC DNA]</scope>
    <source>
        <strain evidence="2">ATCC 18683 / 1980 / Ss-1</strain>
    </source>
</reference>
<dbReference type="OrthoDB" id="3550442at2759"/>
<gene>
    <name evidence="1" type="ORF">sscle_09g074620</name>
</gene>
<dbReference type="VEuPathDB" id="FungiDB:sscle_09g074620"/>